<evidence type="ECO:0000313" key="5">
    <source>
        <dbReference type="Proteomes" id="UP000002745"/>
    </source>
</evidence>
<dbReference type="PANTHER" id="PTHR43479">
    <property type="entry name" value="ACREF/ENVCD OPERON REPRESSOR-RELATED"/>
    <property type="match status" value="1"/>
</dbReference>
<dbReference type="HOGENOM" id="CLU_069356_0_2_5"/>
<keyword evidence="5" id="KW-1185">Reference proteome</keyword>
<dbReference type="Proteomes" id="UP000002745">
    <property type="component" value="Chromosome"/>
</dbReference>
<dbReference type="InterPro" id="IPR049513">
    <property type="entry name" value="TetR_C_40"/>
</dbReference>
<dbReference type="PROSITE" id="PS50977">
    <property type="entry name" value="HTH_TETR_2"/>
    <property type="match status" value="1"/>
</dbReference>
<dbReference type="InterPro" id="IPR009057">
    <property type="entry name" value="Homeodomain-like_sf"/>
</dbReference>
<dbReference type="Pfam" id="PF00440">
    <property type="entry name" value="TetR_N"/>
    <property type="match status" value="1"/>
</dbReference>
<dbReference type="InterPro" id="IPR050624">
    <property type="entry name" value="HTH-type_Tx_Regulator"/>
</dbReference>
<dbReference type="Gene3D" id="1.10.357.10">
    <property type="entry name" value="Tetracycline Repressor, domain 2"/>
    <property type="match status" value="1"/>
</dbReference>
<reference evidence="5" key="1">
    <citation type="journal article" date="2011" name="J. Bacteriol.">
        <title>Genome sequences of eight morphologically diverse alphaproteobacteria.</title>
        <authorList>
            <consortium name="US DOE Joint Genome Institute"/>
            <person name="Brown P.J."/>
            <person name="Kysela D.T."/>
            <person name="Buechlein A."/>
            <person name="Hemmerich C."/>
            <person name="Brun Y.V."/>
        </authorList>
    </citation>
    <scope>NUCLEOTIDE SEQUENCE [LARGE SCALE GENOMIC DNA]</scope>
    <source>
        <strain evidence="5">ATCC 49814 / DSM 5838 / IFAM 1418</strain>
    </source>
</reference>
<dbReference type="EMBL" id="CP001678">
    <property type="protein sequence ID" value="ACT60258.1"/>
    <property type="molecule type" value="Genomic_DNA"/>
</dbReference>
<organism evidence="4 5">
    <name type="scientific">Hirschia baltica (strain ATCC 49814 / DSM 5838 / IFAM 1418)</name>
    <dbReference type="NCBI Taxonomy" id="582402"/>
    <lineage>
        <taxon>Bacteria</taxon>
        <taxon>Pseudomonadati</taxon>
        <taxon>Pseudomonadota</taxon>
        <taxon>Alphaproteobacteria</taxon>
        <taxon>Hyphomonadales</taxon>
        <taxon>Hyphomonadaceae</taxon>
        <taxon>Hirschia</taxon>
    </lineage>
</organism>
<sequence>MLGLWPLLVSCEQESKALKKRTFSKRGETRSALVAAGHRIFSKFPVDAVSIDDIVLEAGVSKGSFYNHFQEKSDVLHAVRDEIREKIMARVNEVNDCVEDPAVRVARALSVYFRFVIDEPQYVSIVLQLDAHNSNSITTHVNRGTFADARAGVSQGRFTIPSAQSAAAFIVGAGYAGMVNMINDQNVSSVTSLGRHLIMMVLRGLGIETEEASSISAVAIEQIVRGKSNREQNNTADSR</sequence>
<evidence type="ECO:0000313" key="4">
    <source>
        <dbReference type="EMBL" id="ACT60258.1"/>
    </source>
</evidence>
<feature type="domain" description="HTH tetR-type" evidence="3">
    <location>
        <begin position="27"/>
        <end position="87"/>
    </location>
</feature>
<feature type="DNA-binding region" description="H-T-H motif" evidence="2">
    <location>
        <begin position="50"/>
        <end position="69"/>
    </location>
</feature>
<evidence type="ECO:0000259" key="3">
    <source>
        <dbReference type="PROSITE" id="PS50977"/>
    </source>
</evidence>
<dbReference type="KEGG" id="hba:Hbal_2583"/>
<dbReference type="SUPFAM" id="SSF46689">
    <property type="entry name" value="Homeodomain-like"/>
    <property type="match status" value="1"/>
</dbReference>
<accession>C6XP78</accession>
<dbReference type="STRING" id="582402.Hbal_2583"/>
<evidence type="ECO:0000256" key="1">
    <source>
        <dbReference type="ARBA" id="ARBA00023125"/>
    </source>
</evidence>
<dbReference type="Pfam" id="PF21306">
    <property type="entry name" value="TetR_C_40"/>
    <property type="match status" value="1"/>
</dbReference>
<dbReference type="PANTHER" id="PTHR43479:SF11">
    <property type="entry name" value="ACREF_ENVCD OPERON REPRESSOR-RELATED"/>
    <property type="match status" value="1"/>
</dbReference>
<keyword evidence="1 2" id="KW-0238">DNA-binding</keyword>
<protein>
    <submittedName>
        <fullName evidence="4">Transcriptional regulator, TetR family</fullName>
    </submittedName>
</protein>
<gene>
    <name evidence="4" type="ordered locus">Hbal_2583</name>
</gene>
<evidence type="ECO:0000256" key="2">
    <source>
        <dbReference type="PROSITE-ProRule" id="PRU00335"/>
    </source>
</evidence>
<dbReference type="GO" id="GO:0003677">
    <property type="term" value="F:DNA binding"/>
    <property type="evidence" value="ECO:0007669"/>
    <property type="project" value="UniProtKB-UniRule"/>
</dbReference>
<name>C6XP78_HIRBI</name>
<dbReference type="AlphaFoldDB" id="C6XP78"/>
<dbReference type="eggNOG" id="COG1309">
    <property type="taxonomic scope" value="Bacteria"/>
</dbReference>
<proteinExistence type="predicted"/>
<dbReference type="InterPro" id="IPR001647">
    <property type="entry name" value="HTH_TetR"/>
</dbReference>